<accession>A0A1V6MIP9</accession>
<reference evidence="2 3" key="2">
    <citation type="submission" date="2017-02" db="EMBL/GenBank/DDBJ databases">
        <title>Draft genome sequence of Streptomyces phaeoluteigriseus type strain DSM41896.</title>
        <authorList>
            <person name="Salih T.S."/>
            <person name="Algora Gallardo L."/>
            <person name="Melo Santos T."/>
            <person name="Filgueira Martinez S."/>
            <person name="Herron P.R."/>
        </authorList>
    </citation>
    <scope>NUCLEOTIDE SEQUENCE [LARGE SCALE GENOMIC DNA]</scope>
    <source>
        <strain evidence="2 3">DSM 41896</strain>
    </source>
</reference>
<keyword evidence="1" id="KW-0812">Transmembrane</keyword>
<dbReference type="STRING" id="114686.BM536_034750"/>
<evidence type="ECO:0000313" key="2">
    <source>
        <dbReference type="EMBL" id="OQD52183.1"/>
    </source>
</evidence>
<comment type="caution">
    <text evidence="2">The sequence shown here is derived from an EMBL/GenBank/DDBJ whole genome shotgun (WGS) entry which is preliminary data.</text>
</comment>
<sequence length="72" mass="7869">MVNLLISQLWSHWGWEVGMGALAWLLIPLLAAIGAGLWGSWATRTRKARGDGPELDGYARFCAAMERSHSGT</sequence>
<dbReference type="EMBL" id="MPOH02000020">
    <property type="protein sequence ID" value="OQD52183.1"/>
    <property type="molecule type" value="Genomic_DNA"/>
</dbReference>
<keyword evidence="1" id="KW-1133">Transmembrane helix</keyword>
<evidence type="ECO:0000313" key="3">
    <source>
        <dbReference type="Proteomes" id="UP000184286"/>
    </source>
</evidence>
<dbReference type="AlphaFoldDB" id="A0A1V6MIP9"/>
<name>A0A1V6MIP9_9ACTN</name>
<proteinExistence type="predicted"/>
<feature type="transmembrane region" description="Helical" evidence="1">
    <location>
        <begin position="20"/>
        <end position="39"/>
    </location>
</feature>
<organism evidence="2 3">
    <name type="scientific">Streptomyces phaeoluteigriseus</name>
    <dbReference type="NCBI Taxonomy" id="114686"/>
    <lineage>
        <taxon>Bacteria</taxon>
        <taxon>Bacillati</taxon>
        <taxon>Actinomycetota</taxon>
        <taxon>Actinomycetes</taxon>
        <taxon>Kitasatosporales</taxon>
        <taxon>Streptomycetaceae</taxon>
        <taxon>Streptomyces</taxon>
        <taxon>Streptomyces aurantiacus group</taxon>
    </lineage>
</organism>
<dbReference type="OrthoDB" id="3873200at2"/>
<gene>
    <name evidence="2" type="ORF">BM536_034750</name>
</gene>
<protein>
    <submittedName>
        <fullName evidence="2">Uncharacterized protein</fullName>
    </submittedName>
</protein>
<evidence type="ECO:0000256" key="1">
    <source>
        <dbReference type="SAM" id="Phobius"/>
    </source>
</evidence>
<reference evidence="3" key="1">
    <citation type="submission" date="2016-11" db="EMBL/GenBank/DDBJ databases">
        <authorList>
            <person name="Schniete J.K."/>
            <person name="Salih T."/>
            <person name="Algora Gallardo L."/>
            <person name="Martinez Fernandez S."/>
            <person name="Herron P.R."/>
        </authorList>
    </citation>
    <scope>NUCLEOTIDE SEQUENCE [LARGE SCALE GENOMIC DNA]</scope>
    <source>
        <strain evidence="3">DSM 41896</strain>
    </source>
</reference>
<dbReference type="RefSeq" id="WP_094103945.1">
    <property type="nucleotide sequence ID" value="NZ_MPOH02000020.1"/>
</dbReference>
<dbReference type="Proteomes" id="UP000184286">
    <property type="component" value="Unassembled WGS sequence"/>
</dbReference>
<keyword evidence="1" id="KW-0472">Membrane</keyword>